<dbReference type="EMBL" id="QPMT01000004">
    <property type="protein sequence ID" value="KAF4864482.1"/>
    <property type="molecule type" value="Genomic_DNA"/>
</dbReference>
<evidence type="ECO:0000313" key="2">
    <source>
        <dbReference type="EMBL" id="KAF4864482.1"/>
    </source>
</evidence>
<reference evidence="2" key="1">
    <citation type="submission" date="2019-06" db="EMBL/GenBank/DDBJ databases">
        <authorList>
            <person name="Gan P."/>
            <person name="Shirasu K."/>
        </authorList>
    </citation>
    <scope>NUCLEOTIDE SEQUENCE [LARGE SCALE GENOMIC DNA]</scope>
    <source>
        <strain evidence="2">CAD2</strain>
    </source>
</reference>
<dbReference type="OrthoDB" id="2245989at2759"/>
<dbReference type="InterPro" id="IPR021833">
    <property type="entry name" value="DUF3425"/>
</dbReference>
<protein>
    <submittedName>
        <fullName evidence="2">Uncharacterized protein</fullName>
    </submittedName>
</protein>
<feature type="compositionally biased region" description="Basic residues" evidence="1">
    <location>
        <begin position="24"/>
        <end position="44"/>
    </location>
</feature>
<dbReference type="AlphaFoldDB" id="A0A9P5K9I3"/>
<dbReference type="PANTHER" id="PTHR38116:SF1">
    <property type="entry name" value="BZIP DOMAIN-CONTAINING PROTEIN"/>
    <property type="match status" value="1"/>
</dbReference>
<dbReference type="PANTHER" id="PTHR38116">
    <property type="entry name" value="CHROMOSOME 7, WHOLE GENOME SHOTGUN SEQUENCE"/>
    <property type="match status" value="1"/>
</dbReference>
<feature type="region of interest" description="Disordered" evidence="1">
    <location>
        <begin position="19"/>
        <end position="45"/>
    </location>
</feature>
<name>A0A9P5K9I3_COLSI</name>
<proteinExistence type="predicted"/>
<dbReference type="Proteomes" id="UP000711996">
    <property type="component" value="Unassembled WGS sequence"/>
</dbReference>
<gene>
    <name evidence="2" type="ORF">CGCSCA2_v002067</name>
</gene>
<keyword evidence="3" id="KW-1185">Reference proteome</keyword>
<dbReference type="Pfam" id="PF11905">
    <property type="entry name" value="DUF3425"/>
    <property type="match status" value="1"/>
</dbReference>
<evidence type="ECO:0000256" key="1">
    <source>
        <dbReference type="SAM" id="MobiDB-lite"/>
    </source>
</evidence>
<accession>A0A9P5K9I3</accession>
<organism evidence="2 3">
    <name type="scientific">Colletotrichum siamense</name>
    <name type="common">Anthracnose fungus</name>
    <dbReference type="NCBI Taxonomy" id="690259"/>
    <lineage>
        <taxon>Eukaryota</taxon>
        <taxon>Fungi</taxon>
        <taxon>Dikarya</taxon>
        <taxon>Ascomycota</taxon>
        <taxon>Pezizomycotina</taxon>
        <taxon>Sordariomycetes</taxon>
        <taxon>Hypocreomycetidae</taxon>
        <taxon>Glomerellales</taxon>
        <taxon>Glomerellaceae</taxon>
        <taxon>Colletotrichum</taxon>
        <taxon>Colletotrichum gloeosporioides species complex</taxon>
    </lineage>
</organism>
<comment type="caution">
    <text evidence="2">The sequence shown here is derived from an EMBL/GenBank/DDBJ whole genome shotgun (WGS) entry which is preliminary data.</text>
</comment>
<sequence length="297" mass="33874">MAHLSEAGGEWRENWTVVASSTERRRRQNRSNQRAHRPGKKRHLERCAAAASNDIPESWLIAKDRIMSDGRTEQDYNSERSHATVRHARHGWPLNYILLHCPKSHEKAAEFVRSVIANCSINGPRLSNLPILARLNVINALAINALKLNFPFEKMYQDECISPFNLQGPRPQDAATLLLSVPDGLRPTALQTTIQHHPWIDLFPIPVMRDNILRGIEAGVINKEELCGDMMRVEDADDAVAPFAVWGEAWDVRGWEISPAFLKKWGWLVQGCPEILEATKFWRERRGRTKGIKMPQD</sequence>
<evidence type="ECO:0000313" key="3">
    <source>
        <dbReference type="Proteomes" id="UP000711996"/>
    </source>
</evidence>